<evidence type="ECO:0000256" key="1">
    <source>
        <dbReference type="SAM" id="MobiDB-lite"/>
    </source>
</evidence>
<feature type="region of interest" description="Disordered" evidence="1">
    <location>
        <begin position="51"/>
        <end position="99"/>
    </location>
</feature>
<feature type="compositionally biased region" description="Low complexity" evidence="1">
    <location>
        <begin position="52"/>
        <end position="61"/>
    </location>
</feature>
<organism evidence="2">
    <name type="scientific">Schistosoma haematobium</name>
    <name type="common">Blood fluke</name>
    <dbReference type="NCBI Taxonomy" id="6185"/>
    <lineage>
        <taxon>Eukaryota</taxon>
        <taxon>Metazoa</taxon>
        <taxon>Spiralia</taxon>
        <taxon>Lophotrochozoa</taxon>
        <taxon>Platyhelminthes</taxon>
        <taxon>Trematoda</taxon>
        <taxon>Digenea</taxon>
        <taxon>Strigeidida</taxon>
        <taxon>Schistosomatoidea</taxon>
        <taxon>Schistosomatidae</taxon>
        <taxon>Schistosoma</taxon>
    </lineage>
</organism>
<dbReference type="EMBL" id="KL252446">
    <property type="protein sequence ID" value="KGB42114.1"/>
    <property type="molecule type" value="Genomic_DNA"/>
</dbReference>
<dbReference type="STRING" id="6185.A0A095A8L4"/>
<reference evidence="2" key="1">
    <citation type="journal article" date="2012" name="Nat. Genet.">
        <title>Whole-genome sequence of Schistosoma haematobium.</title>
        <authorList>
            <person name="Young N.D."/>
            <person name="Jex A.R."/>
            <person name="Li B."/>
            <person name="Liu S."/>
            <person name="Yang L."/>
            <person name="Xiong Z."/>
            <person name="Li Y."/>
            <person name="Cantacessi C."/>
            <person name="Hall R.S."/>
            <person name="Xu X."/>
            <person name="Chen F."/>
            <person name="Wu X."/>
            <person name="Zerlotini A."/>
            <person name="Oliveira G."/>
            <person name="Hofmann A."/>
            <person name="Zhang G."/>
            <person name="Fang X."/>
            <person name="Kang Y."/>
            <person name="Campbell B.E."/>
            <person name="Loukas A."/>
            <person name="Ranganathan S."/>
            <person name="Rollinson D."/>
            <person name="Rinaldi G."/>
            <person name="Brindley P.J."/>
            <person name="Yang H."/>
            <person name="Wang J."/>
            <person name="Wang J."/>
            <person name="Gasser R.B."/>
        </authorList>
    </citation>
    <scope>NUCLEOTIDE SEQUENCE [LARGE SCALE GENOMIC DNA]</scope>
</reference>
<evidence type="ECO:0000313" key="2">
    <source>
        <dbReference type="EMBL" id="KGB42114.1"/>
    </source>
</evidence>
<gene>
    <name evidence="2" type="ORF">MS3_10708</name>
</gene>
<protein>
    <submittedName>
        <fullName evidence="2">Putative phospholipid-transporting ATPase IB</fullName>
    </submittedName>
</protein>
<name>A0A095A8L4_SCHHA</name>
<sequence length="99" mass="11121">MQMEQMQVDPGRLIRASIRPKSTDRSAFVRIMRRSMGSQALLNLCLGANVRTSTTSPTPITDPRQTDHGYAFSQEEHGAVSQSQLIRAYDSTRRKPDGR</sequence>
<accession>A0A095A8L4</accession>
<feature type="compositionally biased region" description="Basic and acidic residues" evidence="1">
    <location>
        <begin position="90"/>
        <end position="99"/>
    </location>
</feature>
<dbReference type="AlphaFoldDB" id="A0A095A8L4"/>
<proteinExistence type="predicted"/>